<dbReference type="EMBL" id="JBHTLP010000024">
    <property type="protein sequence ID" value="MFD1144996.1"/>
    <property type="molecule type" value="Genomic_DNA"/>
</dbReference>
<sequence length="150" mass="16873">MALKNKQEWSASPTATFFNRDSINVMVEECGSFRTHGEVQWLSINQLPVKTGNYPLQITRWDALNGTPLSAWLYTRIGENTTGERYNLCRSTSEINEISIDNYNPKTRQLDGHLNATFVIDPESDSPGRSQPDTIRIHDAIFSVVVNGAI</sequence>
<evidence type="ECO:0000313" key="2">
    <source>
        <dbReference type="Proteomes" id="UP001597116"/>
    </source>
</evidence>
<organism evidence="1 2">
    <name type="scientific">Larkinella insperata</name>
    <dbReference type="NCBI Taxonomy" id="332158"/>
    <lineage>
        <taxon>Bacteria</taxon>
        <taxon>Pseudomonadati</taxon>
        <taxon>Bacteroidota</taxon>
        <taxon>Cytophagia</taxon>
        <taxon>Cytophagales</taxon>
        <taxon>Spirosomataceae</taxon>
        <taxon>Larkinella</taxon>
    </lineage>
</organism>
<comment type="caution">
    <text evidence="1">The sequence shown here is derived from an EMBL/GenBank/DDBJ whole genome shotgun (WGS) entry which is preliminary data.</text>
</comment>
<protein>
    <submittedName>
        <fullName evidence="1">Uncharacterized protein</fullName>
    </submittedName>
</protein>
<evidence type="ECO:0000313" key="1">
    <source>
        <dbReference type="EMBL" id="MFD1144996.1"/>
    </source>
</evidence>
<keyword evidence="2" id="KW-1185">Reference proteome</keyword>
<accession>A0ABW3QKB1</accession>
<proteinExistence type="predicted"/>
<name>A0ABW3QKB1_9BACT</name>
<dbReference type="Proteomes" id="UP001597116">
    <property type="component" value="Unassembled WGS sequence"/>
</dbReference>
<gene>
    <name evidence="1" type="ORF">ACFQ4C_27960</name>
</gene>
<dbReference type="RefSeq" id="WP_265994059.1">
    <property type="nucleotide sequence ID" value="NZ_CP110973.1"/>
</dbReference>
<reference evidence="2" key="1">
    <citation type="journal article" date="2019" name="Int. J. Syst. Evol. Microbiol.">
        <title>The Global Catalogue of Microorganisms (GCM) 10K type strain sequencing project: providing services to taxonomists for standard genome sequencing and annotation.</title>
        <authorList>
            <consortium name="The Broad Institute Genomics Platform"/>
            <consortium name="The Broad Institute Genome Sequencing Center for Infectious Disease"/>
            <person name="Wu L."/>
            <person name="Ma J."/>
        </authorList>
    </citation>
    <scope>NUCLEOTIDE SEQUENCE [LARGE SCALE GENOMIC DNA]</scope>
    <source>
        <strain evidence="2">CCUG 55608</strain>
    </source>
</reference>